<dbReference type="SUPFAM" id="SSF53335">
    <property type="entry name" value="S-adenosyl-L-methionine-dependent methyltransferases"/>
    <property type="match status" value="1"/>
</dbReference>
<comment type="caution">
    <text evidence="1">The sequence shown here is derived from an EMBL/GenBank/DDBJ whole genome shotgun (WGS) entry which is preliminary data.</text>
</comment>
<proteinExistence type="predicted"/>
<gene>
    <name evidence="1" type="ORF">S01H1_58974</name>
</gene>
<organism evidence="1">
    <name type="scientific">marine sediment metagenome</name>
    <dbReference type="NCBI Taxonomy" id="412755"/>
    <lineage>
        <taxon>unclassified sequences</taxon>
        <taxon>metagenomes</taxon>
        <taxon>ecological metagenomes</taxon>
    </lineage>
</organism>
<dbReference type="Pfam" id="PF13489">
    <property type="entry name" value="Methyltransf_23"/>
    <property type="match status" value="1"/>
</dbReference>
<name>X0WH32_9ZZZZ</name>
<dbReference type="InterPro" id="IPR029063">
    <property type="entry name" value="SAM-dependent_MTases_sf"/>
</dbReference>
<protein>
    <recommendedName>
        <fullName evidence="2">DNA phosphorothioation-associated methyltransferase</fullName>
    </recommendedName>
</protein>
<dbReference type="EMBL" id="BARS01038546">
    <property type="protein sequence ID" value="GAG23848.1"/>
    <property type="molecule type" value="Genomic_DNA"/>
</dbReference>
<dbReference type="InterPro" id="IPR024019">
    <property type="entry name" value="CHP04096"/>
</dbReference>
<dbReference type="AlphaFoldDB" id="X0WH32"/>
<reference evidence="1" key="1">
    <citation type="journal article" date="2014" name="Front. Microbiol.">
        <title>High frequency of phylogenetically diverse reductive dehalogenase-homologous genes in deep subseafloor sedimentary metagenomes.</title>
        <authorList>
            <person name="Kawai M."/>
            <person name="Futagami T."/>
            <person name="Toyoda A."/>
            <person name="Takaki Y."/>
            <person name="Nishi S."/>
            <person name="Hori S."/>
            <person name="Arai W."/>
            <person name="Tsubouchi T."/>
            <person name="Morono Y."/>
            <person name="Uchiyama I."/>
            <person name="Ito T."/>
            <person name="Fujiyama A."/>
            <person name="Inagaki F."/>
            <person name="Takami H."/>
        </authorList>
    </citation>
    <scope>NUCLEOTIDE SEQUENCE</scope>
    <source>
        <strain evidence="1">Expedition CK06-06</strain>
    </source>
</reference>
<feature type="non-terminal residue" evidence="1">
    <location>
        <position position="120"/>
    </location>
</feature>
<accession>X0WH32</accession>
<evidence type="ECO:0000313" key="1">
    <source>
        <dbReference type="EMBL" id="GAG23848.1"/>
    </source>
</evidence>
<dbReference type="Gene3D" id="3.40.50.150">
    <property type="entry name" value="Vaccinia Virus protein VP39"/>
    <property type="match status" value="1"/>
</dbReference>
<sequence>MVNTSIDRHRTALTRHQLSRPVQLALSDGLLSPETSAFDYGCGRGGDLRILQRRGFDCDGWDPAHRANATKRIADVVNLGYVVNVIEDPRERIDTLKEAWRLTAKLLVVSAQRTADSKKV</sequence>
<dbReference type="NCBIfam" id="TIGR04096">
    <property type="entry name" value="dnd_rel_methyl"/>
    <property type="match status" value="1"/>
</dbReference>
<evidence type="ECO:0008006" key="2">
    <source>
        <dbReference type="Google" id="ProtNLM"/>
    </source>
</evidence>